<dbReference type="Ensembl" id="ENSGACT00000025323.1">
    <property type="protein sequence ID" value="ENSGACP00000025274.1"/>
    <property type="gene ID" value="ENSGACG00000019115.1"/>
</dbReference>
<dbReference type="Bgee" id="ENSGACG00000019115">
    <property type="expression patterns" value="Expressed in embryo and 11 other cell types or tissues"/>
</dbReference>
<evidence type="ECO:0000256" key="1">
    <source>
        <dbReference type="SAM" id="MobiDB-lite"/>
    </source>
</evidence>
<dbReference type="AlphaFoldDB" id="G3Q5W8"/>
<name>G3Q5W8_GASAC</name>
<evidence type="ECO:0000313" key="2">
    <source>
        <dbReference type="Ensembl" id="ENSGACP00000025274.1"/>
    </source>
</evidence>
<reference evidence="2" key="1">
    <citation type="submission" date="2006-01" db="EMBL/GenBank/DDBJ databases">
        <authorList>
            <person name="Lindblad-Toh K."/>
            <person name="Mauceli E."/>
            <person name="Grabherr M."/>
            <person name="Chang J.L."/>
            <person name="Lander E.S."/>
        </authorList>
    </citation>
    <scope>NUCLEOTIDE SEQUENCE [LARGE SCALE GENOMIC DNA]</scope>
</reference>
<protein>
    <submittedName>
        <fullName evidence="2">Leucine-rich repeats and immunoglobulin-like domains 3</fullName>
    </submittedName>
</protein>
<feature type="region of interest" description="Disordered" evidence="1">
    <location>
        <begin position="85"/>
        <end position="195"/>
    </location>
</feature>
<accession>G3Q5W8</accession>
<reference evidence="2" key="2">
    <citation type="submission" date="2024-04" db="UniProtKB">
        <authorList>
            <consortium name="Ensembl"/>
        </authorList>
    </citation>
    <scope>IDENTIFICATION</scope>
</reference>
<proteinExistence type="predicted"/>
<organism evidence="2">
    <name type="scientific">Gasterosteus aculeatus</name>
    <name type="common">Three-spined stickleback</name>
    <dbReference type="NCBI Taxonomy" id="69293"/>
    <lineage>
        <taxon>Eukaryota</taxon>
        <taxon>Metazoa</taxon>
        <taxon>Chordata</taxon>
        <taxon>Craniata</taxon>
        <taxon>Vertebrata</taxon>
        <taxon>Euteleostomi</taxon>
        <taxon>Actinopterygii</taxon>
        <taxon>Neopterygii</taxon>
        <taxon>Teleostei</taxon>
        <taxon>Neoteleostei</taxon>
        <taxon>Acanthomorphata</taxon>
        <taxon>Eupercaria</taxon>
        <taxon>Perciformes</taxon>
        <taxon>Cottioidei</taxon>
        <taxon>Gasterosteales</taxon>
        <taxon>Gasterosteidae</taxon>
        <taxon>Gasterosteus</taxon>
    </lineage>
</organism>
<feature type="compositionally biased region" description="Polar residues" evidence="1">
    <location>
        <begin position="170"/>
        <end position="195"/>
    </location>
</feature>
<sequence>MEAAIDPLLCHYQGPVGSLLCRENMYSADPADVYSGYSIDQKPVCIDSYSCSLTNSKMRDYFLSEHLDLCSSSVLMQLPNASLHLGLPPQQSERRPSGEEVGGSDYGKPHEGLSPPNTFMGTFGKAPWRPNKGRDPDFSSPAATHNGMTLHENPYIAPDADYDLEENSLIKDSSSEQSNSVYEQPFASSRTDPFP</sequence>